<gene>
    <name evidence="2" type="ORF">METZ01_LOCUS109607</name>
</gene>
<keyword evidence="1" id="KW-0812">Transmembrane</keyword>
<keyword evidence="1" id="KW-0472">Membrane</keyword>
<name>A0A381WXT9_9ZZZZ</name>
<dbReference type="EMBL" id="UINC01013087">
    <property type="protein sequence ID" value="SVA56753.1"/>
    <property type="molecule type" value="Genomic_DNA"/>
</dbReference>
<sequence>MSKAKKDSALFHGEIDERLCLNCGFPNRKSDRHCMYCRTSLLEGDGLVSWARKTYYILRWRWQLKQRRDRMGGLSGATHFLTLKFLGYFIVGFALSASGVYLFSEALADSSFSSGLVASLFLCYGILTLKSVFVKK</sequence>
<accession>A0A381WXT9</accession>
<evidence type="ECO:0000256" key="1">
    <source>
        <dbReference type="SAM" id="Phobius"/>
    </source>
</evidence>
<proteinExistence type="predicted"/>
<organism evidence="2">
    <name type="scientific">marine metagenome</name>
    <dbReference type="NCBI Taxonomy" id="408172"/>
    <lineage>
        <taxon>unclassified sequences</taxon>
        <taxon>metagenomes</taxon>
        <taxon>ecological metagenomes</taxon>
    </lineage>
</organism>
<evidence type="ECO:0000313" key="2">
    <source>
        <dbReference type="EMBL" id="SVA56753.1"/>
    </source>
</evidence>
<reference evidence="2" key="1">
    <citation type="submission" date="2018-05" db="EMBL/GenBank/DDBJ databases">
        <authorList>
            <person name="Lanie J.A."/>
            <person name="Ng W.-L."/>
            <person name="Kazmierczak K.M."/>
            <person name="Andrzejewski T.M."/>
            <person name="Davidsen T.M."/>
            <person name="Wayne K.J."/>
            <person name="Tettelin H."/>
            <person name="Glass J.I."/>
            <person name="Rusch D."/>
            <person name="Podicherti R."/>
            <person name="Tsui H.-C.T."/>
            <person name="Winkler M.E."/>
        </authorList>
    </citation>
    <scope>NUCLEOTIDE SEQUENCE</scope>
</reference>
<feature type="transmembrane region" description="Helical" evidence="1">
    <location>
        <begin position="85"/>
        <end position="103"/>
    </location>
</feature>
<protein>
    <submittedName>
        <fullName evidence="2">Uncharacterized protein</fullName>
    </submittedName>
</protein>
<feature type="transmembrane region" description="Helical" evidence="1">
    <location>
        <begin position="115"/>
        <end position="133"/>
    </location>
</feature>
<dbReference type="AlphaFoldDB" id="A0A381WXT9"/>
<keyword evidence="1" id="KW-1133">Transmembrane helix</keyword>